<feature type="compositionally biased region" description="Basic and acidic residues" evidence="2">
    <location>
        <begin position="52"/>
        <end position="61"/>
    </location>
</feature>
<dbReference type="InterPro" id="IPR042246">
    <property type="entry name" value="ZCCHC9"/>
</dbReference>
<keyword evidence="5" id="KW-1185">Reference proteome</keyword>
<reference evidence="4 5" key="1">
    <citation type="submission" date="2023-08" db="EMBL/GenBank/DDBJ databases">
        <title>A Necator americanus chromosomal reference genome.</title>
        <authorList>
            <person name="Ilik V."/>
            <person name="Petrzelkova K.J."/>
            <person name="Pardy F."/>
            <person name="Fuh T."/>
            <person name="Niatou-Singa F.S."/>
            <person name="Gouil Q."/>
            <person name="Baker L."/>
            <person name="Ritchie M.E."/>
            <person name="Jex A.R."/>
            <person name="Gazzola D."/>
            <person name="Li H."/>
            <person name="Toshio Fujiwara R."/>
            <person name="Zhan B."/>
            <person name="Aroian R.V."/>
            <person name="Pafco B."/>
            <person name="Schwarz E.M."/>
        </authorList>
    </citation>
    <scope>NUCLEOTIDE SEQUENCE [LARGE SCALE GENOMIC DNA]</scope>
    <source>
        <strain evidence="4 5">Aroian</strain>
        <tissue evidence="4">Whole animal</tissue>
    </source>
</reference>
<feature type="compositionally biased region" description="Basic residues" evidence="2">
    <location>
        <begin position="30"/>
        <end position="39"/>
    </location>
</feature>
<evidence type="ECO:0000313" key="5">
    <source>
        <dbReference type="Proteomes" id="UP001303046"/>
    </source>
</evidence>
<feature type="compositionally biased region" description="Basic and acidic residues" evidence="2">
    <location>
        <begin position="227"/>
        <end position="243"/>
    </location>
</feature>
<feature type="region of interest" description="Disordered" evidence="2">
    <location>
        <begin position="18"/>
        <end position="78"/>
    </location>
</feature>
<keyword evidence="1" id="KW-0863">Zinc-finger</keyword>
<feature type="domain" description="CCHC-type" evidence="3">
    <location>
        <begin position="483"/>
        <end position="498"/>
    </location>
</feature>
<dbReference type="EMBL" id="JAVFWL010000002">
    <property type="protein sequence ID" value="KAK6733343.1"/>
    <property type="molecule type" value="Genomic_DNA"/>
</dbReference>
<dbReference type="Gene3D" id="4.10.60.10">
    <property type="entry name" value="Zinc finger, CCHC-type"/>
    <property type="match status" value="2"/>
</dbReference>
<proteinExistence type="predicted"/>
<dbReference type="Pfam" id="PF00098">
    <property type="entry name" value="zf-CCHC"/>
    <property type="match status" value="2"/>
</dbReference>
<feature type="compositionally biased region" description="Basic residues" evidence="2">
    <location>
        <begin position="159"/>
        <end position="169"/>
    </location>
</feature>
<feature type="compositionally biased region" description="Acidic residues" evidence="2">
    <location>
        <begin position="523"/>
        <end position="532"/>
    </location>
</feature>
<evidence type="ECO:0000256" key="2">
    <source>
        <dbReference type="SAM" id="MobiDB-lite"/>
    </source>
</evidence>
<name>A0ABR1C6R6_NECAM</name>
<accession>A0ABR1C6R6</accession>
<dbReference type="SUPFAM" id="SSF57756">
    <property type="entry name" value="Retrovirus zinc finger-like domains"/>
    <property type="match status" value="2"/>
</dbReference>
<feature type="compositionally biased region" description="Basic residues" evidence="2">
    <location>
        <begin position="535"/>
        <end position="545"/>
    </location>
</feature>
<evidence type="ECO:0000256" key="1">
    <source>
        <dbReference type="PROSITE-ProRule" id="PRU00047"/>
    </source>
</evidence>
<evidence type="ECO:0000259" key="3">
    <source>
        <dbReference type="PROSITE" id="PS50158"/>
    </source>
</evidence>
<dbReference type="PANTHER" id="PTHR46242:SF1">
    <property type="entry name" value="ZINC FINGER CCHC DOMAIN-CONTAINING PROTEIN 9"/>
    <property type="match status" value="1"/>
</dbReference>
<feature type="region of interest" description="Disordered" evidence="2">
    <location>
        <begin position="501"/>
        <end position="545"/>
    </location>
</feature>
<dbReference type="PROSITE" id="PS50158">
    <property type="entry name" value="ZF_CCHC"/>
    <property type="match status" value="3"/>
</dbReference>
<feature type="domain" description="CCHC-type" evidence="3">
    <location>
        <begin position="395"/>
        <end position="410"/>
    </location>
</feature>
<comment type="caution">
    <text evidence="4">The sequence shown here is derived from an EMBL/GenBank/DDBJ whole genome shotgun (WGS) entry which is preliminary data.</text>
</comment>
<dbReference type="SMART" id="SM00343">
    <property type="entry name" value="ZnF_C2HC"/>
    <property type="match status" value="4"/>
</dbReference>
<keyword evidence="1" id="KW-0479">Metal-binding</keyword>
<feature type="compositionally biased region" description="Acidic residues" evidence="2">
    <location>
        <begin position="194"/>
        <end position="205"/>
    </location>
</feature>
<gene>
    <name evidence="4" type="primary">Necator_chrII.g5014</name>
    <name evidence="4" type="ORF">RB195_017222</name>
</gene>
<organism evidence="4 5">
    <name type="scientific">Necator americanus</name>
    <name type="common">Human hookworm</name>
    <dbReference type="NCBI Taxonomy" id="51031"/>
    <lineage>
        <taxon>Eukaryota</taxon>
        <taxon>Metazoa</taxon>
        <taxon>Ecdysozoa</taxon>
        <taxon>Nematoda</taxon>
        <taxon>Chromadorea</taxon>
        <taxon>Rhabditida</taxon>
        <taxon>Rhabditina</taxon>
        <taxon>Rhabditomorpha</taxon>
        <taxon>Strongyloidea</taxon>
        <taxon>Ancylostomatidae</taxon>
        <taxon>Bunostominae</taxon>
        <taxon>Necator</taxon>
    </lineage>
</organism>
<protein>
    <recommendedName>
        <fullName evidence="3">CCHC-type domain-containing protein</fullName>
    </recommendedName>
</protein>
<sequence>MTVEDSGIEPDFEFDVRKNKEKNVKAGHILSKKSAHMKKNILGENENSNGDKTNEEPKEPQPKTVVSSKKKLKRKAARELEECASLEDLIVPKKKKISESQQPSTPTALKKKKKELLKKKLMTGAAVEEVATNGLKQLVEMRAVEAQTENVAESSEGTKKKKKKKKKVKKSGDSNLNISPKKLAQSSSEPSLPVEEEEGVNEEQNTELLGQEMKKKKKMKKVVVQEQEEKKKVLDKNTAETKKKMNKRKTTAMMMMNGSTRQPEDSGEDQQSSSVPNSQLQNSERYKELLERLASVKKEREAREMIIQEGKIEEGELMAVLRMWRQQKRRKMQSENMEKLIQMEGTLEELKKTVTDLVRKGKIRSTDAGEIIKRWKIREKRRIGRQITKQINKACFHCRKQGHVLADCPSRGEDDHAVGNLSGMHGDGICFKCGSTEHNIYKCPRKNIKGFPYATCFVCGQQGHLSRDCEKNANGIYPDGGGCNVCGSTKHLKRDCPELAAQKQKKDERKVTIKAMSAMSSADADDIPDEEPKEQRKKPRKIVKF</sequence>
<dbReference type="PANTHER" id="PTHR46242">
    <property type="entry name" value="ZINC FINGER CCHC DOMAIN-CONTAINING PROTEIN 9 ZCCHC9"/>
    <property type="match status" value="1"/>
</dbReference>
<feature type="compositionally biased region" description="Polar residues" evidence="2">
    <location>
        <begin position="269"/>
        <end position="283"/>
    </location>
</feature>
<dbReference type="InterPro" id="IPR036875">
    <property type="entry name" value="Znf_CCHC_sf"/>
</dbReference>
<feature type="region of interest" description="Disordered" evidence="2">
    <location>
        <begin position="146"/>
        <end position="285"/>
    </location>
</feature>
<evidence type="ECO:0000313" key="4">
    <source>
        <dbReference type="EMBL" id="KAK6733343.1"/>
    </source>
</evidence>
<keyword evidence="1" id="KW-0862">Zinc</keyword>
<feature type="domain" description="CCHC-type" evidence="3">
    <location>
        <begin position="456"/>
        <end position="471"/>
    </location>
</feature>
<dbReference type="Proteomes" id="UP001303046">
    <property type="component" value="Unassembled WGS sequence"/>
</dbReference>
<feature type="region of interest" description="Disordered" evidence="2">
    <location>
        <begin position="91"/>
        <end position="114"/>
    </location>
</feature>
<dbReference type="InterPro" id="IPR001878">
    <property type="entry name" value="Znf_CCHC"/>
</dbReference>